<evidence type="ECO:0000259" key="11">
    <source>
        <dbReference type="PROSITE" id="PS51263"/>
    </source>
</evidence>
<feature type="compositionally biased region" description="Pro residues" evidence="9">
    <location>
        <begin position="367"/>
        <end position="377"/>
    </location>
</feature>
<dbReference type="PANTHER" id="PTHR10829">
    <property type="entry name" value="CORTACTIN AND DREBRIN"/>
    <property type="match status" value="1"/>
</dbReference>
<dbReference type="GO" id="GO:0030864">
    <property type="term" value="C:cortical actin cytoskeleton"/>
    <property type="evidence" value="ECO:0007669"/>
    <property type="project" value="TreeGrafter"/>
</dbReference>
<dbReference type="InterPro" id="IPR002108">
    <property type="entry name" value="ADF-H"/>
</dbReference>
<dbReference type="SMART" id="SM00326">
    <property type="entry name" value="SH3"/>
    <property type="match status" value="1"/>
</dbReference>
<keyword evidence="3 8" id="KW-0728">SH3 domain</keyword>
<feature type="compositionally biased region" description="Basic and acidic residues" evidence="9">
    <location>
        <begin position="182"/>
        <end position="199"/>
    </location>
</feature>
<dbReference type="FunFam" id="2.30.30.40:FF:000046">
    <property type="entry name" value="Drebrin-like protein isoform B"/>
    <property type="match status" value="1"/>
</dbReference>
<accession>A0A4U5M7A6</accession>
<dbReference type="GO" id="GO:0030425">
    <property type="term" value="C:dendrite"/>
    <property type="evidence" value="ECO:0007669"/>
    <property type="project" value="TreeGrafter"/>
</dbReference>
<evidence type="ECO:0000313" key="12">
    <source>
        <dbReference type="EMBL" id="TKR64722.1"/>
    </source>
</evidence>
<dbReference type="Pfam" id="PF00241">
    <property type="entry name" value="Cofilin_ADF"/>
    <property type="match status" value="1"/>
</dbReference>
<dbReference type="SUPFAM" id="SSF55753">
    <property type="entry name" value="Actin depolymerizing proteins"/>
    <property type="match status" value="1"/>
</dbReference>
<dbReference type="STRING" id="34508.A0A4U5M7A6"/>
<dbReference type="OrthoDB" id="5971719at2759"/>
<reference evidence="12 13" key="1">
    <citation type="journal article" date="2015" name="Genome Biol.">
        <title>Comparative genomics of Steinernema reveals deeply conserved gene regulatory networks.</title>
        <authorList>
            <person name="Dillman A.R."/>
            <person name="Macchietto M."/>
            <person name="Porter C.F."/>
            <person name="Rogers A."/>
            <person name="Williams B."/>
            <person name="Antoshechkin I."/>
            <person name="Lee M.M."/>
            <person name="Goodwin Z."/>
            <person name="Lu X."/>
            <person name="Lewis E.E."/>
            <person name="Goodrich-Blair H."/>
            <person name="Stock S.P."/>
            <person name="Adams B.J."/>
            <person name="Sternberg P.W."/>
            <person name="Mortazavi A."/>
        </authorList>
    </citation>
    <scope>NUCLEOTIDE SEQUENCE [LARGE SCALE GENOMIC DNA]</scope>
    <source>
        <strain evidence="12 13">ALL</strain>
    </source>
</reference>
<keyword evidence="5" id="KW-0175">Coiled coil</keyword>
<dbReference type="InterPro" id="IPR029006">
    <property type="entry name" value="ADF-H/Gelsolin-like_dom_sf"/>
</dbReference>
<sequence>MTLNVRNHEHELRELFKEVTEQEPGKKWAIFGYEGNSNILKIVETGDDGLEGFCDAFDAGHLLYGVIAIQLPGITNPKVILVHWQGEGVSFARLSATANHGSDVQAFFKTIHMTINARSEVDVDSQAITAQIQKTVGNAAQPATNGHQDFVQPQPVGSVYKPVKPQAEVVSVFERNRFWQKQDEEEKSRKQEELKELKRAQPATNGHQEYVQPQPVGSVYKPVKPHAELASVSERNRFWQEQDEEEKRRKQEEQKRAQEEVQRMAKERDQMVSNFQRQAVVQESQKLTTYRSERPVGADSKKLVSDRAKMFQQKAEDLAASAIHVNKPEPSGKPKAWQMKTTAKVPALAPVFPRPQAEKEPMTPTLPTTPVPPPPTPAVVAEETATSPPAAEEIEEALEVARAEEEAANIPEPDKEEAYTNGNHSYELPPVDPAPVQPSPYYPSTVMGTRAIALWDYQAQEDNEISFEPDDYIEDIERCHEDWWRGKAPNGQFGLFPANYVKLV</sequence>
<feature type="region of interest" description="Disordered" evidence="9">
    <location>
        <begin position="284"/>
        <end position="304"/>
    </location>
</feature>
<dbReference type="GO" id="GO:0030833">
    <property type="term" value="P:regulation of actin filament polymerization"/>
    <property type="evidence" value="ECO:0007669"/>
    <property type="project" value="TreeGrafter"/>
</dbReference>
<reference evidence="12 13" key="2">
    <citation type="journal article" date="2019" name="G3 (Bethesda)">
        <title>Hybrid Assembly of the Genome of the Entomopathogenic Nematode Steinernema carpocapsae Identifies the X-Chromosome.</title>
        <authorList>
            <person name="Serra L."/>
            <person name="Macchietto M."/>
            <person name="Macias-Munoz A."/>
            <person name="McGill C.J."/>
            <person name="Rodriguez I.M."/>
            <person name="Rodriguez B."/>
            <person name="Murad R."/>
            <person name="Mortazavi A."/>
        </authorList>
    </citation>
    <scope>NUCLEOTIDE SEQUENCE [LARGE SCALE GENOMIC DNA]</scope>
    <source>
        <strain evidence="12 13">ALL</strain>
    </source>
</reference>
<comment type="subcellular location">
    <subcellularLocation>
        <location evidence="1">Cytoplasm</location>
        <location evidence="1">Cytoskeleton</location>
    </subcellularLocation>
</comment>
<feature type="domain" description="SH3" evidence="10">
    <location>
        <begin position="446"/>
        <end position="504"/>
    </location>
</feature>
<dbReference type="GO" id="GO:0045773">
    <property type="term" value="P:positive regulation of axon extension"/>
    <property type="evidence" value="ECO:0007669"/>
    <property type="project" value="TreeGrafter"/>
</dbReference>
<dbReference type="GO" id="GO:0030427">
    <property type="term" value="C:site of polarized growth"/>
    <property type="evidence" value="ECO:0007669"/>
    <property type="project" value="TreeGrafter"/>
</dbReference>
<dbReference type="AlphaFoldDB" id="A0A4U5M7A6"/>
<gene>
    <name evidence="12" type="ORF">L596_025212</name>
</gene>
<dbReference type="PROSITE" id="PS51263">
    <property type="entry name" value="ADF_H"/>
    <property type="match status" value="1"/>
</dbReference>
<evidence type="ECO:0000256" key="7">
    <source>
        <dbReference type="ARBA" id="ARBA00023212"/>
    </source>
</evidence>
<dbReference type="GO" id="GO:0045211">
    <property type="term" value="C:postsynaptic membrane"/>
    <property type="evidence" value="ECO:0007669"/>
    <property type="project" value="TreeGrafter"/>
</dbReference>
<dbReference type="GO" id="GO:0048812">
    <property type="term" value="P:neuron projection morphogenesis"/>
    <property type="evidence" value="ECO:0007669"/>
    <property type="project" value="TreeGrafter"/>
</dbReference>
<feature type="region of interest" description="Disordered" evidence="9">
    <location>
        <begin position="403"/>
        <end position="440"/>
    </location>
</feature>
<feature type="region of interest" description="Disordered" evidence="9">
    <location>
        <begin position="347"/>
        <end position="389"/>
    </location>
</feature>
<dbReference type="SUPFAM" id="SSF50044">
    <property type="entry name" value="SH3-domain"/>
    <property type="match status" value="1"/>
</dbReference>
<proteinExistence type="inferred from homology"/>
<feature type="compositionally biased region" description="Pro residues" evidence="9">
    <location>
        <begin position="430"/>
        <end position="440"/>
    </location>
</feature>
<comment type="caution">
    <text evidence="12">The sequence shown here is derived from an EMBL/GenBank/DDBJ whole genome shotgun (WGS) entry which is preliminary data.</text>
</comment>
<name>A0A4U5M7A6_STECR</name>
<evidence type="ECO:0000256" key="3">
    <source>
        <dbReference type="ARBA" id="ARBA00022443"/>
    </source>
</evidence>
<feature type="region of interest" description="Disordered" evidence="9">
    <location>
        <begin position="241"/>
        <end position="266"/>
    </location>
</feature>
<dbReference type="Proteomes" id="UP000298663">
    <property type="component" value="Unassembled WGS sequence"/>
</dbReference>
<dbReference type="GO" id="GO:0030027">
    <property type="term" value="C:lamellipodium"/>
    <property type="evidence" value="ECO:0007669"/>
    <property type="project" value="TreeGrafter"/>
</dbReference>
<dbReference type="InterPro" id="IPR036028">
    <property type="entry name" value="SH3-like_dom_sf"/>
</dbReference>
<evidence type="ECO:0000256" key="2">
    <source>
        <dbReference type="ARBA" id="ARBA00011039"/>
    </source>
</evidence>
<feature type="compositionally biased region" description="Basic and acidic residues" evidence="9">
    <location>
        <begin position="291"/>
        <end position="304"/>
    </location>
</feature>
<evidence type="ECO:0000256" key="8">
    <source>
        <dbReference type="PROSITE-ProRule" id="PRU00192"/>
    </source>
</evidence>
<dbReference type="SMART" id="SM00102">
    <property type="entry name" value="ADF"/>
    <property type="match status" value="1"/>
</dbReference>
<evidence type="ECO:0000256" key="6">
    <source>
        <dbReference type="ARBA" id="ARBA00023203"/>
    </source>
</evidence>
<dbReference type="PANTHER" id="PTHR10829:SF25">
    <property type="entry name" value="DREBRIN-LIKE PROTEIN"/>
    <property type="match status" value="1"/>
</dbReference>
<dbReference type="InterPro" id="IPR001452">
    <property type="entry name" value="SH3_domain"/>
</dbReference>
<evidence type="ECO:0000256" key="4">
    <source>
        <dbReference type="ARBA" id="ARBA00022490"/>
    </source>
</evidence>
<dbReference type="CDD" id="cd11960">
    <property type="entry name" value="SH3_Abp1_eu"/>
    <property type="match status" value="1"/>
</dbReference>
<evidence type="ECO:0000256" key="1">
    <source>
        <dbReference type="ARBA" id="ARBA00004245"/>
    </source>
</evidence>
<evidence type="ECO:0000256" key="9">
    <source>
        <dbReference type="SAM" id="MobiDB-lite"/>
    </source>
</evidence>
<protein>
    <recommendedName>
        <fullName evidence="14">SH3 domain-containing protein</fullName>
    </recommendedName>
</protein>
<feature type="domain" description="ADF-H" evidence="11">
    <location>
        <begin position="4"/>
        <end position="133"/>
    </location>
</feature>
<dbReference type="GO" id="GO:0098974">
    <property type="term" value="P:postsynaptic actin cytoskeleton organization"/>
    <property type="evidence" value="ECO:0007669"/>
    <property type="project" value="TreeGrafter"/>
</dbReference>
<dbReference type="Gene3D" id="2.30.30.40">
    <property type="entry name" value="SH3 Domains"/>
    <property type="match status" value="1"/>
</dbReference>
<dbReference type="PRINTS" id="PR00452">
    <property type="entry name" value="SH3DOMAIN"/>
</dbReference>
<dbReference type="GO" id="GO:0005884">
    <property type="term" value="C:actin filament"/>
    <property type="evidence" value="ECO:0007669"/>
    <property type="project" value="TreeGrafter"/>
</dbReference>
<dbReference type="Gene3D" id="3.40.20.10">
    <property type="entry name" value="Severin"/>
    <property type="match status" value="1"/>
</dbReference>
<evidence type="ECO:0000259" key="10">
    <source>
        <dbReference type="PROSITE" id="PS50002"/>
    </source>
</evidence>
<dbReference type="InterPro" id="IPR035717">
    <property type="entry name" value="Drebrin-like_SH3"/>
</dbReference>
<keyword evidence="4" id="KW-0963">Cytoplasm</keyword>
<dbReference type="GO" id="GO:0051015">
    <property type="term" value="F:actin filament binding"/>
    <property type="evidence" value="ECO:0007669"/>
    <property type="project" value="TreeGrafter"/>
</dbReference>
<comment type="similarity">
    <text evidence="2">Belongs to the ABP1 family.</text>
</comment>
<organism evidence="12 13">
    <name type="scientific">Steinernema carpocapsae</name>
    <name type="common">Entomopathogenic nematode</name>
    <dbReference type="NCBI Taxonomy" id="34508"/>
    <lineage>
        <taxon>Eukaryota</taxon>
        <taxon>Metazoa</taxon>
        <taxon>Ecdysozoa</taxon>
        <taxon>Nematoda</taxon>
        <taxon>Chromadorea</taxon>
        <taxon>Rhabditida</taxon>
        <taxon>Tylenchina</taxon>
        <taxon>Panagrolaimomorpha</taxon>
        <taxon>Strongyloidoidea</taxon>
        <taxon>Steinernematidae</taxon>
        <taxon>Steinernema</taxon>
    </lineage>
</organism>
<dbReference type="Pfam" id="PF14604">
    <property type="entry name" value="SH3_9"/>
    <property type="match status" value="1"/>
</dbReference>
<evidence type="ECO:0008006" key="14">
    <source>
        <dbReference type="Google" id="ProtNLM"/>
    </source>
</evidence>
<feature type="region of interest" description="Disordered" evidence="9">
    <location>
        <begin position="182"/>
        <end position="222"/>
    </location>
</feature>
<dbReference type="PROSITE" id="PS50002">
    <property type="entry name" value="SH3"/>
    <property type="match status" value="1"/>
</dbReference>
<keyword evidence="13" id="KW-1185">Reference proteome</keyword>
<dbReference type="EMBL" id="AZBU02000009">
    <property type="protein sequence ID" value="TKR64722.1"/>
    <property type="molecule type" value="Genomic_DNA"/>
</dbReference>
<keyword evidence="7" id="KW-0206">Cytoskeleton</keyword>
<keyword evidence="6" id="KW-0009">Actin-binding</keyword>
<dbReference type="GO" id="GO:0014069">
    <property type="term" value="C:postsynaptic density"/>
    <property type="evidence" value="ECO:0007669"/>
    <property type="project" value="TreeGrafter"/>
</dbReference>
<evidence type="ECO:0000313" key="13">
    <source>
        <dbReference type="Proteomes" id="UP000298663"/>
    </source>
</evidence>
<feature type="compositionally biased region" description="Low complexity" evidence="9">
    <location>
        <begin position="378"/>
        <end position="389"/>
    </location>
</feature>
<evidence type="ECO:0000256" key="5">
    <source>
        <dbReference type="ARBA" id="ARBA00023054"/>
    </source>
</evidence>